<dbReference type="CDD" id="cd00840">
    <property type="entry name" value="MPP_Mre11_N"/>
    <property type="match status" value="1"/>
</dbReference>
<dbReference type="EMBL" id="JAFBDZ010000003">
    <property type="protein sequence ID" value="MBM7586420.1"/>
    <property type="molecule type" value="Genomic_DNA"/>
</dbReference>
<dbReference type="PANTHER" id="PTHR30337">
    <property type="entry name" value="COMPONENT OF ATP-DEPENDENT DSDNA EXONUCLEASE"/>
    <property type="match status" value="1"/>
</dbReference>
<dbReference type="PIRSF" id="PIRSF033091">
    <property type="entry name" value="Pesterase_YhaO"/>
    <property type="match status" value="1"/>
</dbReference>
<gene>
    <name evidence="3" type="ORF">JOC86_002972</name>
</gene>
<comment type="caution">
    <text evidence="3">The sequence shown here is derived from an EMBL/GenBank/DDBJ whole genome shotgun (WGS) entry which is preliminary data.</text>
</comment>
<dbReference type="GO" id="GO:0004527">
    <property type="term" value="F:exonuclease activity"/>
    <property type="evidence" value="ECO:0007669"/>
    <property type="project" value="UniProtKB-KW"/>
</dbReference>
<dbReference type="Gene3D" id="3.60.21.10">
    <property type="match status" value="1"/>
</dbReference>
<dbReference type="Proteomes" id="UP001646157">
    <property type="component" value="Unassembled WGS sequence"/>
</dbReference>
<feature type="domain" description="Calcineurin-like phosphoesterase" evidence="2">
    <location>
        <begin position="4"/>
        <end position="203"/>
    </location>
</feature>
<dbReference type="InterPro" id="IPR004843">
    <property type="entry name" value="Calcineurin-like_PHP"/>
</dbReference>
<dbReference type="InterPro" id="IPR014576">
    <property type="entry name" value="Pesterase_YhaO"/>
</dbReference>
<dbReference type="RefSeq" id="WP_205173642.1">
    <property type="nucleotide sequence ID" value="NZ_JAFBDZ010000003.1"/>
</dbReference>
<proteinExistence type="predicted"/>
<dbReference type="PANTHER" id="PTHR30337:SF7">
    <property type="entry name" value="PHOSPHOESTERASE"/>
    <property type="match status" value="1"/>
</dbReference>
<dbReference type="InterPro" id="IPR029052">
    <property type="entry name" value="Metallo-depent_PP-like"/>
</dbReference>
<sequence>MEKIKFIHSADLHLDSPFKGLRQLPQKLYKRIMESTFQSFKRIIDKAISSKVDFVLISGDLFDEEDRSIKAQARLREQFQRLNEIGIPAFVIHGNHDFLGSRLLEMEMPENVHIFGDRVEKMTYSTKNGQMVHLYGFSYGKRHIVENQLQHYPIAASNDDYHIGLLHGSEGNSKTSHEKYAPFTIAEMKTKQYDYWALGHIHTRSELSSIPPIVYPGNIQGRHSKETGPKGCYEVHLTKNESELNFITTNEIRFEEVSISLKNVHHLSEVYDLIKETIESYRKFGGIFLEMKLQDADHLPQAIHDRINNGEMVQALQDGEELHQDFVWIHQLKIENKEIKINSDDQQSFIHTYLQIFDEWIDEDWERFLSDLYQHPQAFRYLETLSDEEKEGLLNDVKSMTNSILLGESR</sequence>
<evidence type="ECO:0000313" key="3">
    <source>
        <dbReference type="EMBL" id="MBM7586420.1"/>
    </source>
</evidence>
<protein>
    <submittedName>
        <fullName evidence="3">DNA repair exonuclease SbcCD nuclease subunit</fullName>
    </submittedName>
</protein>
<reference evidence="3 4" key="1">
    <citation type="submission" date="2021-01" db="EMBL/GenBank/DDBJ databases">
        <title>Genomic Encyclopedia of Type Strains, Phase IV (KMG-IV): sequencing the most valuable type-strain genomes for metagenomic binning, comparative biology and taxonomic classification.</title>
        <authorList>
            <person name="Goeker M."/>
        </authorList>
    </citation>
    <scope>NUCLEOTIDE SEQUENCE [LARGE SCALE GENOMIC DNA]</scope>
    <source>
        <strain evidence="3 4">DSM 24834</strain>
    </source>
</reference>
<accession>A0ABS2NF23</accession>
<evidence type="ECO:0000259" key="2">
    <source>
        <dbReference type="Pfam" id="PF00149"/>
    </source>
</evidence>
<dbReference type="SUPFAM" id="SSF56300">
    <property type="entry name" value="Metallo-dependent phosphatases"/>
    <property type="match status" value="1"/>
</dbReference>
<organism evidence="3 4">
    <name type="scientific">Rossellomorea pakistanensis</name>
    <dbReference type="NCBI Taxonomy" id="992288"/>
    <lineage>
        <taxon>Bacteria</taxon>
        <taxon>Bacillati</taxon>
        <taxon>Bacillota</taxon>
        <taxon>Bacilli</taxon>
        <taxon>Bacillales</taxon>
        <taxon>Bacillaceae</taxon>
        <taxon>Rossellomorea</taxon>
    </lineage>
</organism>
<keyword evidence="3" id="KW-0269">Exonuclease</keyword>
<dbReference type="Pfam" id="PF00149">
    <property type="entry name" value="Metallophos"/>
    <property type="match status" value="1"/>
</dbReference>
<keyword evidence="3" id="KW-0540">Nuclease</keyword>
<keyword evidence="1" id="KW-0378">Hydrolase</keyword>
<dbReference type="InterPro" id="IPR050535">
    <property type="entry name" value="DNA_Repair-Maintenance_Comp"/>
</dbReference>
<dbReference type="InterPro" id="IPR041796">
    <property type="entry name" value="Mre11_N"/>
</dbReference>
<evidence type="ECO:0000256" key="1">
    <source>
        <dbReference type="ARBA" id="ARBA00022801"/>
    </source>
</evidence>
<evidence type="ECO:0000313" key="4">
    <source>
        <dbReference type="Proteomes" id="UP001646157"/>
    </source>
</evidence>
<name>A0ABS2NF23_9BACI</name>
<keyword evidence="4" id="KW-1185">Reference proteome</keyword>